<dbReference type="InterPro" id="IPR029044">
    <property type="entry name" value="Nucleotide-diphossugar_trans"/>
</dbReference>
<accession>A0A382UK76</accession>
<name>A0A382UK76_9ZZZZ</name>
<dbReference type="PANTHER" id="PTHR43584">
    <property type="entry name" value="NUCLEOTIDYL TRANSFERASE"/>
    <property type="match status" value="1"/>
</dbReference>
<reference evidence="4" key="1">
    <citation type="submission" date="2018-05" db="EMBL/GenBank/DDBJ databases">
        <authorList>
            <person name="Lanie J.A."/>
            <person name="Ng W.-L."/>
            <person name="Kazmierczak K.M."/>
            <person name="Andrzejewski T.M."/>
            <person name="Davidsen T.M."/>
            <person name="Wayne K.J."/>
            <person name="Tettelin H."/>
            <person name="Glass J.I."/>
            <person name="Rusch D."/>
            <person name="Podicherti R."/>
            <person name="Tsui H.-C.T."/>
            <person name="Winkler M.E."/>
        </authorList>
    </citation>
    <scope>NUCLEOTIDE SEQUENCE</scope>
</reference>
<evidence type="ECO:0000256" key="1">
    <source>
        <dbReference type="ARBA" id="ARBA00022679"/>
    </source>
</evidence>
<protein>
    <recommendedName>
        <fullName evidence="3">Nucleotidyl transferase domain-containing protein</fullName>
    </recommendedName>
</protein>
<evidence type="ECO:0000313" key="4">
    <source>
        <dbReference type="EMBL" id="SVD34669.1"/>
    </source>
</evidence>
<feature type="domain" description="Nucleotidyl transferase" evidence="3">
    <location>
        <begin position="3"/>
        <end position="60"/>
    </location>
</feature>
<keyword evidence="2" id="KW-0548">Nucleotidyltransferase</keyword>
<proteinExistence type="predicted"/>
<evidence type="ECO:0000259" key="3">
    <source>
        <dbReference type="Pfam" id="PF00483"/>
    </source>
</evidence>
<dbReference type="InterPro" id="IPR005835">
    <property type="entry name" value="NTP_transferase_dom"/>
</dbReference>
<dbReference type="Gene3D" id="3.90.550.10">
    <property type="entry name" value="Spore Coat Polysaccharide Biosynthesis Protein SpsA, Chain A"/>
    <property type="match status" value="1"/>
</dbReference>
<evidence type="ECO:0000256" key="2">
    <source>
        <dbReference type="ARBA" id="ARBA00022695"/>
    </source>
</evidence>
<dbReference type="GO" id="GO:0016779">
    <property type="term" value="F:nucleotidyltransferase activity"/>
    <property type="evidence" value="ECO:0007669"/>
    <property type="project" value="UniProtKB-KW"/>
</dbReference>
<dbReference type="Pfam" id="PF00483">
    <property type="entry name" value="NTP_transferase"/>
    <property type="match status" value="1"/>
</dbReference>
<dbReference type="InterPro" id="IPR050065">
    <property type="entry name" value="GlmU-like"/>
</dbReference>
<dbReference type="SUPFAM" id="SSF53448">
    <property type="entry name" value="Nucleotide-diphospho-sugar transferases"/>
    <property type="match status" value="1"/>
</dbReference>
<organism evidence="4">
    <name type="scientific">marine metagenome</name>
    <dbReference type="NCBI Taxonomy" id="408172"/>
    <lineage>
        <taxon>unclassified sequences</taxon>
        <taxon>metagenomes</taxon>
        <taxon>ecological metagenomes</taxon>
    </lineage>
</organism>
<gene>
    <name evidence="4" type="ORF">METZ01_LOCUS387523</name>
</gene>
<sequence length="127" mass="14296">MNVIIVSGGKGTRVRPLTNEIPKTMIEVYGKTVLESQIEIYRNCGITDITVVTGYQSEKINLPNITCIKNEKYETTNVNEGIFCAKSKFNDSVIITYGDIIFDQEILEQSLNFKGDIGVVIDLDWKK</sequence>
<dbReference type="PANTHER" id="PTHR43584:SF8">
    <property type="entry name" value="N-ACETYLMURAMATE ALPHA-1-PHOSPHATE URIDYLYLTRANSFERASE"/>
    <property type="match status" value="1"/>
</dbReference>
<keyword evidence="1" id="KW-0808">Transferase</keyword>
<dbReference type="AlphaFoldDB" id="A0A382UK76"/>
<feature type="non-terminal residue" evidence="4">
    <location>
        <position position="127"/>
    </location>
</feature>
<dbReference type="EMBL" id="UINC01144878">
    <property type="protein sequence ID" value="SVD34669.1"/>
    <property type="molecule type" value="Genomic_DNA"/>
</dbReference>